<proteinExistence type="predicted"/>
<keyword evidence="3" id="KW-1185">Reference proteome</keyword>
<gene>
    <name evidence="2" type="ORF">SHK19_05410</name>
</gene>
<dbReference type="EMBL" id="CP141059">
    <property type="protein sequence ID" value="WQQ27673.1"/>
    <property type="molecule type" value="Genomic_DNA"/>
</dbReference>
<feature type="chain" id="PRO_5046173984" evidence="1">
    <location>
        <begin position="21"/>
        <end position="324"/>
    </location>
</feature>
<dbReference type="RefSeq" id="WP_322938049.1">
    <property type="nucleotide sequence ID" value="NZ_CP141059.1"/>
</dbReference>
<evidence type="ECO:0000256" key="1">
    <source>
        <dbReference type="SAM" id="SignalP"/>
    </source>
</evidence>
<evidence type="ECO:0000313" key="3">
    <source>
        <dbReference type="Proteomes" id="UP001327225"/>
    </source>
</evidence>
<keyword evidence="1" id="KW-0732">Signal</keyword>
<name>A0ABZ0ZTM4_9ACTN</name>
<feature type="signal peptide" evidence="1">
    <location>
        <begin position="1"/>
        <end position="20"/>
    </location>
</feature>
<sequence length="324" mass="34124">MLKSVLRSTAVLAMAGSAIALGAAVEPASACGVGTDNCGDTSSSGGTVTITVSGSFVGAGSAGSSGTTTVSLPTPCWYDAGYTGKEYAEWVDSGEAARLWHRTGGIGNYEPHPGYQRYKDDTEGHWYGATCSSATFEDIDDFFEFAEEWFRTHDSVYVEAGGSPPIPPVPGEVLLAAAMEAITVPDPEFVWNPQERSDNGSVVNWPTWFWLDGALPTEGSVTASAGPWSATVELSLTNVEYFSEGAGSVVCEDGGTEWTRSAGESDCTLTFPSPSDAATVEASARWDGSWSYNGAPQGAIDPLTSDWEISFPVYEIGSTVTEFE</sequence>
<dbReference type="Proteomes" id="UP001327225">
    <property type="component" value="Chromosome"/>
</dbReference>
<protein>
    <submittedName>
        <fullName evidence="2">Uncharacterized protein</fullName>
    </submittedName>
</protein>
<organism evidence="2 3">
    <name type="scientific">Nocardioides bizhenqiangii</name>
    <dbReference type="NCBI Taxonomy" id="3095076"/>
    <lineage>
        <taxon>Bacteria</taxon>
        <taxon>Bacillati</taxon>
        <taxon>Actinomycetota</taxon>
        <taxon>Actinomycetes</taxon>
        <taxon>Propionibacteriales</taxon>
        <taxon>Nocardioidaceae</taxon>
        <taxon>Nocardioides</taxon>
    </lineage>
</organism>
<accession>A0ABZ0ZTM4</accession>
<evidence type="ECO:0000313" key="2">
    <source>
        <dbReference type="EMBL" id="WQQ27673.1"/>
    </source>
</evidence>
<reference evidence="3" key="1">
    <citation type="submission" date="2023-12" db="EMBL/GenBank/DDBJ databases">
        <title>Novel species in genus Nocardioides.</title>
        <authorList>
            <person name="Zhou H."/>
        </authorList>
    </citation>
    <scope>NUCLEOTIDE SEQUENCE [LARGE SCALE GENOMIC DNA]</scope>
    <source>
        <strain evidence="3">HM61</strain>
    </source>
</reference>